<feature type="binding site" evidence="5">
    <location>
        <position position="393"/>
    </location>
    <ligand>
        <name>substrate</name>
    </ligand>
</feature>
<evidence type="ECO:0000259" key="9">
    <source>
        <dbReference type="Pfam" id="PF02784"/>
    </source>
</evidence>
<proteinExistence type="inferred from homology"/>
<feature type="binding site" evidence="5">
    <location>
        <position position="361"/>
    </location>
    <ligand>
        <name>substrate</name>
    </ligand>
</feature>
<dbReference type="InterPro" id="IPR022643">
    <property type="entry name" value="De-COase2_C"/>
</dbReference>
<keyword evidence="2 5" id="KW-0210">Decarboxylase</keyword>
<keyword evidence="3 5" id="KW-0663">Pyridoxal phosphate</keyword>
<dbReference type="Gene3D" id="3.20.20.10">
    <property type="entry name" value="Alanine racemase"/>
    <property type="match status" value="1"/>
</dbReference>
<keyword evidence="4 5" id="KW-0456">Lyase</keyword>
<comment type="subunit">
    <text evidence="5">Homodimer.</text>
</comment>
<feature type="binding site" evidence="5">
    <location>
        <position position="357"/>
    </location>
    <ligand>
        <name>substrate</name>
    </ligand>
</feature>
<dbReference type="Pfam" id="PF00278">
    <property type="entry name" value="Orn_DAP_Arg_deC"/>
    <property type="match status" value="1"/>
</dbReference>
<comment type="similarity">
    <text evidence="5">Belongs to the Orn/Lys/Arg decarboxylase class-II family. LysA subfamily.</text>
</comment>
<dbReference type="PROSITE" id="PS00879">
    <property type="entry name" value="ODR_DC_2_2"/>
    <property type="match status" value="1"/>
</dbReference>
<evidence type="ECO:0000256" key="1">
    <source>
        <dbReference type="ARBA" id="ARBA00001933"/>
    </source>
</evidence>
<dbReference type="PRINTS" id="PR01181">
    <property type="entry name" value="DAPDCRBXLASE"/>
</dbReference>
<evidence type="ECO:0000256" key="6">
    <source>
        <dbReference type="NCBIfam" id="TIGR01048"/>
    </source>
</evidence>
<comment type="catalytic activity">
    <reaction evidence="5 7">
        <text>meso-2,6-diaminopimelate + H(+) = L-lysine + CO2</text>
        <dbReference type="Rhea" id="RHEA:15101"/>
        <dbReference type="ChEBI" id="CHEBI:15378"/>
        <dbReference type="ChEBI" id="CHEBI:16526"/>
        <dbReference type="ChEBI" id="CHEBI:32551"/>
        <dbReference type="ChEBI" id="CHEBI:57791"/>
        <dbReference type="EC" id="4.1.1.20"/>
    </reaction>
</comment>
<accession>A0ABX5XKL0</accession>
<evidence type="ECO:0000256" key="4">
    <source>
        <dbReference type="ARBA" id="ARBA00023239"/>
    </source>
</evidence>
<evidence type="ECO:0000313" key="11">
    <source>
        <dbReference type="Proteomes" id="UP000318081"/>
    </source>
</evidence>
<dbReference type="InterPro" id="IPR022657">
    <property type="entry name" value="De-COase2_CS"/>
</dbReference>
<keyword evidence="11" id="KW-1185">Reference proteome</keyword>
<sequence length="472" mass="51732">MFCNQHVDLSPTRERGAPRRPVLTHAGLDQQAALPVFCPVTPLRPAIAMASLTTPTFSTSRHQIGGLSVAELAKQYGTPLYVYDLNVIEQRIADLSQFDVIRYAQKACGNIAILDRMRRRDVVVDAVSCGEIQRALAAGYLPQDHQIVYTADIFDAAALDLVVEHKLHVNCGSPDMISQLGERLPGADVTLRINPGFGHGHSQKTNTGGEQSKHGIWHTQIDDCLRRADQHGVTVTGLHMHIGSGTDLEHLSEVCEAMERVAMEVGRTITTISAGGGLPVPYSESESYVDLDKYFQLWDATRNRLSESFGHPVTLEIEPGRYLSAESGFLIAEVRSVKKVGENLFVLLDAGFNDLARPVMYGAHHPISVCSSDGAAVDDRDKVQAVIGGPLCESGDIFTQREGGYVDSRELPMCRVGDFVILENAGAYGFVMASNYNSKTRAAEVLIEQGQAKLIRKRETFEDLIRCEMIPE</sequence>
<feature type="binding site" evidence="5">
    <location>
        <position position="277"/>
    </location>
    <ligand>
        <name>pyridoxal 5'-phosphate</name>
        <dbReference type="ChEBI" id="CHEBI:597326"/>
    </ligand>
</feature>
<name>A0ABX5XKL0_9BACT</name>
<dbReference type="Proteomes" id="UP000318081">
    <property type="component" value="Chromosome"/>
</dbReference>
<dbReference type="PANTHER" id="PTHR43727">
    <property type="entry name" value="DIAMINOPIMELATE DECARBOXYLASE"/>
    <property type="match status" value="1"/>
</dbReference>
<feature type="binding site" evidence="5">
    <location>
        <begin position="318"/>
        <end position="321"/>
    </location>
    <ligand>
        <name>pyridoxal 5'-phosphate</name>
        <dbReference type="ChEBI" id="CHEBI:597326"/>
    </ligand>
</feature>
<comment type="cofactor">
    <cofactor evidence="1 5 7">
        <name>pyridoxal 5'-phosphate</name>
        <dbReference type="ChEBI" id="CHEBI:597326"/>
    </cofactor>
</comment>
<dbReference type="Pfam" id="PF02784">
    <property type="entry name" value="Orn_Arg_deC_N"/>
    <property type="match status" value="1"/>
</dbReference>
<dbReference type="EC" id="4.1.1.20" evidence="5 6"/>
<dbReference type="NCBIfam" id="TIGR01048">
    <property type="entry name" value="lysA"/>
    <property type="match status" value="1"/>
</dbReference>
<reference evidence="10 11" key="1">
    <citation type="submission" date="2019-02" db="EMBL/GenBank/DDBJ databases">
        <title>Deep-cultivation of Planctomycetes and their phenomic and genomic characterization uncovers novel biology.</title>
        <authorList>
            <person name="Wiegand S."/>
            <person name="Jogler M."/>
            <person name="Boedeker C."/>
            <person name="Pinto D."/>
            <person name="Vollmers J."/>
            <person name="Rivas-Marin E."/>
            <person name="Kohn T."/>
            <person name="Peeters S.H."/>
            <person name="Heuer A."/>
            <person name="Rast P."/>
            <person name="Oberbeckmann S."/>
            <person name="Bunk B."/>
            <person name="Jeske O."/>
            <person name="Meyerdierks A."/>
            <person name="Storesund J.E."/>
            <person name="Kallscheuer N."/>
            <person name="Luecker S."/>
            <person name="Lage O.M."/>
            <person name="Pohl T."/>
            <person name="Merkel B.J."/>
            <person name="Hornburger P."/>
            <person name="Mueller R.-W."/>
            <person name="Bruemmer F."/>
            <person name="Labrenz M."/>
            <person name="Spormann A.M."/>
            <person name="Op den Camp H."/>
            <person name="Overmann J."/>
            <person name="Amann R."/>
            <person name="Jetten M.S.M."/>
            <person name="Mascher T."/>
            <person name="Medema M.H."/>
            <person name="Devos D.P."/>
            <person name="Kaster A.-K."/>
            <person name="Ovreas L."/>
            <person name="Rohde M."/>
            <person name="Galperin M.Y."/>
            <person name="Jogler C."/>
        </authorList>
    </citation>
    <scope>NUCLEOTIDE SEQUENCE [LARGE SCALE GENOMIC DNA]</scope>
    <source>
        <strain evidence="10 11">TBK1r</strain>
    </source>
</reference>
<keyword evidence="5 7" id="KW-0457">Lysine biosynthesis</keyword>
<dbReference type="GO" id="GO:0008836">
    <property type="term" value="F:diaminopimelate decarboxylase activity"/>
    <property type="evidence" value="ECO:0007669"/>
    <property type="project" value="UniProtKB-EC"/>
</dbReference>
<evidence type="ECO:0000313" key="10">
    <source>
        <dbReference type="EMBL" id="QDV82232.1"/>
    </source>
</evidence>
<feature type="binding site" evidence="5">
    <location>
        <position position="321"/>
    </location>
    <ligand>
        <name>substrate</name>
    </ligand>
</feature>
<dbReference type="EMBL" id="CP036432">
    <property type="protein sequence ID" value="QDV82232.1"/>
    <property type="molecule type" value="Genomic_DNA"/>
</dbReference>
<dbReference type="HAMAP" id="MF_02120">
    <property type="entry name" value="LysA"/>
    <property type="match status" value="1"/>
</dbReference>
<feature type="modified residue" description="N6-(pyridoxal phosphate)lysine" evidence="5">
    <location>
        <position position="106"/>
    </location>
</feature>
<organism evidence="10 11">
    <name type="scientific">Stieleria magnilauensis</name>
    <dbReference type="NCBI Taxonomy" id="2527963"/>
    <lineage>
        <taxon>Bacteria</taxon>
        <taxon>Pseudomonadati</taxon>
        <taxon>Planctomycetota</taxon>
        <taxon>Planctomycetia</taxon>
        <taxon>Pirellulales</taxon>
        <taxon>Pirellulaceae</taxon>
        <taxon>Stieleria</taxon>
    </lineage>
</organism>
<dbReference type="InterPro" id="IPR002986">
    <property type="entry name" value="DAP_deCOOHase_LysA"/>
</dbReference>
<evidence type="ECO:0000256" key="2">
    <source>
        <dbReference type="ARBA" id="ARBA00022793"/>
    </source>
</evidence>
<dbReference type="InterPro" id="IPR000183">
    <property type="entry name" value="Orn/DAP/Arg_de-COase"/>
</dbReference>
<dbReference type="SUPFAM" id="SSF50621">
    <property type="entry name" value="Alanine racemase C-terminal domain-like"/>
    <property type="match status" value="1"/>
</dbReference>
<protein>
    <recommendedName>
        <fullName evidence="5 6">Diaminopimelate decarboxylase</fullName>
        <shortName evidence="5">DAP decarboxylase</shortName>
        <shortName evidence="5">DAPDC</shortName>
        <ecNumber evidence="5 6">4.1.1.20</ecNumber>
    </recommendedName>
</protein>
<comment type="pathway">
    <text evidence="5 7">Amino-acid biosynthesis; L-lysine biosynthesis via DAP pathway; L-lysine from DL-2,6-diaminopimelate: step 1/1.</text>
</comment>
<dbReference type="InterPro" id="IPR022644">
    <property type="entry name" value="De-COase2_N"/>
</dbReference>
<keyword evidence="5" id="KW-0028">Amino-acid biosynthesis</keyword>
<gene>
    <name evidence="10" type="primary">lysA_1</name>
    <name evidence="5" type="synonym">lysA</name>
    <name evidence="10" type="ORF">TBK1r_11590</name>
</gene>
<dbReference type="InterPro" id="IPR009006">
    <property type="entry name" value="Ala_racemase/Decarboxylase_C"/>
</dbReference>
<dbReference type="CDD" id="cd06828">
    <property type="entry name" value="PLPDE_III_DapDC"/>
    <property type="match status" value="1"/>
</dbReference>
<dbReference type="PANTHER" id="PTHR43727:SF2">
    <property type="entry name" value="GROUP IV DECARBOXYLASE"/>
    <property type="match status" value="1"/>
</dbReference>
<evidence type="ECO:0000256" key="3">
    <source>
        <dbReference type="ARBA" id="ARBA00022898"/>
    </source>
</evidence>
<evidence type="ECO:0000256" key="5">
    <source>
        <dbReference type="HAMAP-Rule" id="MF_02120"/>
    </source>
</evidence>
<dbReference type="PRINTS" id="PR01179">
    <property type="entry name" value="ODADCRBXLASE"/>
</dbReference>
<feature type="domain" description="Orn/DAP/Arg decarboxylase 2 N-terminal" evidence="9">
    <location>
        <begin position="100"/>
        <end position="325"/>
    </location>
</feature>
<evidence type="ECO:0000259" key="8">
    <source>
        <dbReference type="Pfam" id="PF00278"/>
    </source>
</evidence>
<comment type="function">
    <text evidence="5">Specifically catalyzes the decarboxylation of meso-diaminopimelate (meso-DAP) to L-lysine.</text>
</comment>
<feature type="domain" description="Orn/DAP/Arg decarboxylase 2 C-terminal" evidence="8">
    <location>
        <begin position="81"/>
        <end position="426"/>
    </location>
</feature>
<dbReference type="InterPro" id="IPR029066">
    <property type="entry name" value="PLP-binding_barrel"/>
</dbReference>
<feature type="binding site" evidence="5">
    <location>
        <position position="428"/>
    </location>
    <ligand>
        <name>pyridoxal 5'-phosphate</name>
        <dbReference type="ChEBI" id="CHEBI:597326"/>
    </ligand>
</feature>
<evidence type="ECO:0000256" key="7">
    <source>
        <dbReference type="RuleBase" id="RU003738"/>
    </source>
</evidence>
<dbReference type="Gene3D" id="2.40.37.10">
    <property type="entry name" value="Lyase, Ornithine Decarboxylase, Chain A, domain 1"/>
    <property type="match status" value="1"/>
</dbReference>
<dbReference type="SUPFAM" id="SSF51419">
    <property type="entry name" value="PLP-binding barrel"/>
    <property type="match status" value="1"/>
</dbReference>
<feature type="binding site" evidence="5">
    <location>
        <position position="428"/>
    </location>
    <ligand>
        <name>substrate</name>
    </ligand>
</feature>